<organism evidence="3">
    <name type="scientific">viral metagenome</name>
    <dbReference type="NCBI Taxonomy" id="1070528"/>
    <lineage>
        <taxon>unclassified sequences</taxon>
        <taxon>metagenomes</taxon>
        <taxon>organismal metagenomes</taxon>
    </lineage>
</organism>
<reference evidence="3" key="1">
    <citation type="submission" date="2020-03" db="EMBL/GenBank/DDBJ databases">
        <title>The deep terrestrial virosphere.</title>
        <authorList>
            <person name="Holmfeldt K."/>
            <person name="Nilsson E."/>
            <person name="Simone D."/>
            <person name="Lopez-Fernandez M."/>
            <person name="Wu X."/>
            <person name="de Brujin I."/>
            <person name="Lundin D."/>
            <person name="Andersson A."/>
            <person name="Bertilsson S."/>
            <person name="Dopson M."/>
        </authorList>
    </citation>
    <scope>NUCLEOTIDE SEQUENCE</scope>
    <source>
        <strain evidence="3">TM448A02504</strain>
    </source>
</reference>
<evidence type="ECO:0000256" key="2">
    <source>
        <dbReference type="SAM" id="MobiDB-lite"/>
    </source>
</evidence>
<evidence type="ECO:0000313" key="3">
    <source>
        <dbReference type="EMBL" id="QJA52148.1"/>
    </source>
</evidence>
<proteinExistence type="predicted"/>
<name>A0A6H1ZXB3_9ZZZZ</name>
<dbReference type="EMBL" id="MT144317">
    <property type="protein sequence ID" value="QJA52148.1"/>
    <property type="molecule type" value="Genomic_DNA"/>
</dbReference>
<keyword evidence="1" id="KW-0175">Coiled coil</keyword>
<protein>
    <submittedName>
        <fullName evidence="3">Uncharacterized protein</fullName>
    </submittedName>
</protein>
<feature type="compositionally biased region" description="Basic and acidic residues" evidence="2">
    <location>
        <begin position="89"/>
        <end position="124"/>
    </location>
</feature>
<feature type="coiled-coil region" evidence="1">
    <location>
        <begin position="136"/>
        <end position="177"/>
    </location>
</feature>
<accession>A0A6H1ZXB3</accession>
<evidence type="ECO:0000256" key="1">
    <source>
        <dbReference type="SAM" id="Coils"/>
    </source>
</evidence>
<feature type="region of interest" description="Disordered" evidence="2">
    <location>
        <begin position="216"/>
        <end position="235"/>
    </location>
</feature>
<feature type="region of interest" description="Disordered" evidence="2">
    <location>
        <begin position="50"/>
        <end position="131"/>
    </location>
</feature>
<dbReference type="AlphaFoldDB" id="A0A6H1ZXB3"/>
<sequence>MPMQNNIGANDGVDIDSSLEIVSFEPGEVAAESDAEKSDAQLVGEGLIVMDTDAEMTVSPDSVYDPSKREEEKEAAEGGEPSEDDEKEKEEKVKEDVKAGKPDVDKDKGSVVDDKDKKSKDKKLPASAPDKIQLRINKITKEKFEALREKEQLAKERDELKSQLQILENSRKKADLENSKPILNNFETDAEYHEALGRWAAKMELHDNETLKEEKVKKAKETKTTEDAKIETSESVEDPRANVIKLGQELHEDFIEVAGSVPISNITGDIIITSEHAAEIFYHLGQNPELAKTIDKLSDPIQIAKHIFRIEAKYEVPEVTIHTPDQDSEFLESSNQSIIKKPLKTLEPVKPLSGGRKSGTDLEKADLADYNATRGYTRDGMKIRQ</sequence>
<gene>
    <name evidence="3" type="ORF">TM448A02504_0002</name>
</gene>
<feature type="compositionally biased region" description="Basic and acidic residues" evidence="2">
    <location>
        <begin position="66"/>
        <end position="76"/>
    </location>
</feature>